<dbReference type="GeneID" id="63778815"/>
<accession>A0A1Y2D916</accession>
<dbReference type="SUPFAM" id="SSF103473">
    <property type="entry name" value="MFS general substrate transporter"/>
    <property type="match status" value="1"/>
</dbReference>
<dbReference type="EMBL" id="MCFJ01000029">
    <property type="protein sequence ID" value="ORY55135.1"/>
    <property type="molecule type" value="Genomic_DNA"/>
</dbReference>
<feature type="transmembrane region" description="Helical" evidence="5">
    <location>
        <begin position="417"/>
        <end position="441"/>
    </location>
</feature>
<dbReference type="InterPro" id="IPR011701">
    <property type="entry name" value="MFS"/>
</dbReference>
<feature type="transmembrane region" description="Helical" evidence="5">
    <location>
        <begin position="158"/>
        <end position="179"/>
    </location>
</feature>
<evidence type="ECO:0000313" key="8">
    <source>
        <dbReference type="Proteomes" id="UP000193689"/>
    </source>
</evidence>
<dbReference type="PROSITE" id="PS50850">
    <property type="entry name" value="MFS"/>
    <property type="match status" value="1"/>
</dbReference>
<keyword evidence="2 5" id="KW-0812">Transmembrane</keyword>
<keyword evidence="8" id="KW-1185">Reference proteome</keyword>
<feature type="transmembrane region" description="Helical" evidence="5">
    <location>
        <begin position="132"/>
        <end position="152"/>
    </location>
</feature>
<evidence type="ECO:0000256" key="3">
    <source>
        <dbReference type="ARBA" id="ARBA00022989"/>
    </source>
</evidence>
<name>A0A1Y2D916_9PEZI</name>
<feature type="transmembrane region" description="Helical" evidence="5">
    <location>
        <begin position="448"/>
        <end position="470"/>
    </location>
</feature>
<evidence type="ECO:0000256" key="1">
    <source>
        <dbReference type="ARBA" id="ARBA00004141"/>
    </source>
</evidence>
<feature type="transmembrane region" description="Helical" evidence="5">
    <location>
        <begin position="482"/>
        <end position="504"/>
    </location>
</feature>
<keyword evidence="3 5" id="KW-1133">Transmembrane helix</keyword>
<dbReference type="InParanoid" id="A0A1Y2D916"/>
<feature type="domain" description="Major facilitator superfamily (MFS) profile" evidence="6">
    <location>
        <begin position="64"/>
        <end position="546"/>
    </location>
</feature>
<dbReference type="Gene3D" id="1.20.1250.20">
    <property type="entry name" value="MFS general substrate transporter like domains"/>
    <property type="match status" value="1"/>
</dbReference>
<reference evidence="7 8" key="1">
    <citation type="submission" date="2016-07" db="EMBL/GenBank/DDBJ databases">
        <title>Pervasive Adenine N6-methylation of Active Genes in Fungi.</title>
        <authorList>
            <consortium name="DOE Joint Genome Institute"/>
            <person name="Mondo S.J."/>
            <person name="Dannebaum R.O."/>
            <person name="Kuo R.C."/>
            <person name="Labutti K."/>
            <person name="Haridas S."/>
            <person name="Kuo A."/>
            <person name="Salamov A."/>
            <person name="Ahrendt S.R."/>
            <person name="Lipzen A."/>
            <person name="Sullivan W."/>
            <person name="Andreopoulos W.B."/>
            <person name="Clum A."/>
            <person name="Lindquist E."/>
            <person name="Daum C."/>
            <person name="Ramamoorthy G.K."/>
            <person name="Gryganskyi A."/>
            <person name="Culley D."/>
            <person name="Magnuson J.K."/>
            <person name="James T.Y."/>
            <person name="O'Malley M.A."/>
            <person name="Stajich J.E."/>
            <person name="Spatafora J.W."/>
            <person name="Visel A."/>
            <person name="Grigoriev I.V."/>
        </authorList>
    </citation>
    <scope>NUCLEOTIDE SEQUENCE [LARGE SCALE GENOMIC DNA]</scope>
    <source>
        <strain evidence="7 8">CBS 129021</strain>
    </source>
</reference>
<protein>
    <submittedName>
        <fullName evidence="7">Major facilitator superfamily transporter</fullName>
    </submittedName>
</protein>
<comment type="caution">
    <text evidence="7">The sequence shown here is derived from an EMBL/GenBank/DDBJ whole genome shotgun (WGS) entry which is preliminary data.</text>
</comment>
<dbReference type="OrthoDB" id="2533084at2759"/>
<gene>
    <name evidence="7" type="ORF">BCR38DRAFT_462107</name>
</gene>
<evidence type="ECO:0000256" key="4">
    <source>
        <dbReference type="ARBA" id="ARBA00023136"/>
    </source>
</evidence>
<dbReference type="PANTHER" id="PTHR23502">
    <property type="entry name" value="MAJOR FACILITATOR SUPERFAMILY"/>
    <property type="match status" value="1"/>
</dbReference>
<feature type="transmembrane region" description="Helical" evidence="5">
    <location>
        <begin position="345"/>
        <end position="369"/>
    </location>
</feature>
<sequence>MTDWKYALSLPHSEVKNQAPPGTMRLVERLSQTRTQDGRIIKFPVPSADPADPLNWDLWRKTACLSVVSLYACVANFTGTSLVPALPLWNKTFPQHPKPLAQLNQLIAIQVLMMGLGNIFWVPLANVFGKRAILIAATLMLVISTFCGGLTSSFENLLVIRVFQGIGGAASETIAPGVVGDVFFANQRGRAMGAFTASLASGAIVGGISGGYIAHQLGWTYIFWVQTALTSTVFLGTLFLVPETLFAREIASPQPTLHDAVIFKHADSVKDEYKPYTSLRSLRIGRYEGNIVRHFVKPWLTLRLPGTWVIMLQYGGIVGGVVVMTTVGPQLLIQPPYRWGQNAGLIFVGSLVGIIIAGFVTHLCTDWLLERGAKRENHGYAEPETRLYLMLPALLIATGGLLVFGFCAQYPGPNMWVGLSFGSGMAAYGNAQVPSVGFGYLIDAYSVVAGDCFVMVCVLRAIIGFSWTFFVGEWTSHAGYALPFGVFAAILGTFSLLTIPLIIWGKRCRIATARLITRDFRSVSPWESPWELLSFYFWDATAMQSY</sequence>
<dbReference type="STRING" id="1141098.A0A1Y2D916"/>
<dbReference type="InterPro" id="IPR020846">
    <property type="entry name" value="MFS_dom"/>
</dbReference>
<feature type="transmembrane region" description="Helical" evidence="5">
    <location>
        <begin position="308"/>
        <end position="333"/>
    </location>
</feature>
<keyword evidence="4 5" id="KW-0472">Membrane</keyword>
<comment type="subcellular location">
    <subcellularLocation>
        <location evidence="1">Membrane</location>
        <topology evidence="1">Multi-pass membrane protein</topology>
    </subcellularLocation>
</comment>
<evidence type="ECO:0000259" key="6">
    <source>
        <dbReference type="PROSITE" id="PS50850"/>
    </source>
</evidence>
<feature type="transmembrane region" description="Helical" evidence="5">
    <location>
        <begin position="221"/>
        <end position="241"/>
    </location>
</feature>
<dbReference type="Proteomes" id="UP000193689">
    <property type="component" value="Unassembled WGS sequence"/>
</dbReference>
<dbReference type="GO" id="GO:0022857">
    <property type="term" value="F:transmembrane transporter activity"/>
    <property type="evidence" value="ECO:0007669"/>
    <property type="project" value="InterPro"/>
</dbReference>
<evidence type="ECO:0000256" key="5">
    <source>
        <dbReference type="SAM" id="Phobius"/>
    </source>
</evidence>
<dbReference type="RefSeq" id="XP_040709503.1">
    <property type="nucleotide sequence ID" value="XM_040862603.1"/>
</dbReference>
<feature type="transmembrane region" description="Helical" evidence="5">
    <location>
        <begin position="106"/>
        <end position="125"/>
    </location>
</feature>
<proteinExistence type="predicted"/>
<dbReference type="AlphaFoldDB" id="A0A1Y2D916"/>
<dbReference type="PANTHER" id="PTHR23502:SF181">
    <property type="entry name" value="MAJOR FACILITATOR SUPERFAMILY (MFS) PROFILE DOMAIN-CONTAINING PROTEIN"/>
    <property type="match status" value="1"/>
</dbReference>
<evidence type="ECO:0000313" key="7">
    <source>
        <dbReference type="EMBL" id="ORY55135.1"/>
    </source>
</evidence>
<feature type="transmembrane region" description="Helical" evidence="5">
    <location>
        <begin position="389"/>
        <end position="411"/>
    </location>
</feature>
<evidence type="ECO:0000256" key="2">
    <source>
        <dbReference type="ARBA" id="ARBA00022692"/>
    </source>
</evidence>
<dbReference type="PRINTS" id="PR01036">
    <property type="entry name" value="TCRTETB"/>
</dbReference>
<dbReference type="InterPro" id="IPR036259">
    <property type="entry name" value="MFS_trans_sf"/>
</dbReference>
<feature type="transmembrane region" description="Helical" evidence="5">
    <location>
        <begin position="63"/>
        <end position="86"/>
    </location>
</feature>
<dbReference type="GO" id="GO:0005886">
    <property type="term" value="C:plasma membrane"/>
    <property type="evidence" value="ECO:0007669"/>
    <property type="project" value="TreeGrafter"/>
</dbReference>
<feature type="transmembrane region" description="Helical" evidence="5">
    <location>
        <begin position="191"/>
        <end position="215"/>
    </location>
</feature>
<dbReference type="Pfam" id="PF07690">
    <property type="entry name" value="MFS_1"/>
    <property type="match status" value="1"/>
</dbReference>
<organism evidence="7 8">
    <name type="scientific">Pseudomassariella vexata</name>
    <dbReference type="NCBI Taxonomy" id="1141098"/>
    <lineage>
        <taxon>Eukaryota</taxon>
        <taxon>Fungi</taxon>
        <taxon>Dikarya</taxon>
        <taxon>Ascomycota</taxon>
        <taxon>Pezizomycotina</taxon>
        <taxon>Sordariomycetes</taxon>
        <taxon>Xylariomycetidae</taxon>
        <taxon>Amphisphaeriales</taxon>
        <taxon>Pseudomassariaceae</taxon>
        <taxon>Pseudomassariella</taxon>
    </lineage>
</organism>